<evidence type="ECO:0000256" key="1">
    <source>
        <dbReference type="ARBA" id="ARBA00005750"/>
    </source>
</evidence>
<dbReference type="Pfam" id="PF19567">
    <property type="entry name" value="CpsB_CapC"/>
    <property type="match status" value="1"/>
</dbReference>
<gene>
    <name evidence="5" type="ORF">GCM10022389_22550</name>
</gene>
<dbReference type="PANTHER" id="PTHR39181:SF1">
    <property type="entry name" value="TYROSINE-PROTEIN PHOSPHATASE YWQE"/>
    <property type="match status" value="1"/>
</dbReference>
<evidence type="ECO:0000313" key="5">
    <source>
        <dbReference type="EMBL" id="GAA4076230.1"/>
    </source>
</evidence>
<evidence type="ECO:0000256" key="2">
    <source>
        <dbReference type="ARBA" id="ARBA00013064"/>
    </source>
</evidence>
<dbReference type="Proteomes" id="UP001500367">
    <property type="component" value="Unassembled WGS sequence"/>
</dbReference>
<proteinExistence type="inferred from homology"/>
<accession>A0ABP7VWQ9</accession>
<keyword evidence="6" id="KW-1185">Reference proteome</keyword>
<keyword evidence="3" id="KW-0378">Hydrolase</keyword>
<organism evidence="5 6">
    <name type="scientific">Flavobacterium cheonanense</name>
    <dbReference type="NCBI Taxonomy" id="706183"/>
    <lineage>
        <taxon>Bacteria</taxon>
        <taxon>Pseudomonadati</taxon>
        <taxon>Bacteroidota</taxon>
        <taxon>Flavobacteriia</taxon>
        <taxon>Flavobacteriales</taxon>
        <taxon>Flavobacteriaceae</taxon>
        <taxon>Flavobacterium</taxon>
    </lineage>
</organism>
<reference evidence="6" key="1">
    <citation type="journal article" date="2019" name="Int. J. Syst. Evol. Microbiol.">
        <title>The Global Catalogue of Microorganisms (GCM) 10K type strain sequencing project: providing services to taxonomists for standard genome sequencing and annotation.</title>
        <authorList>
            <consortium name="The Broad Institute Genomics Platform"/>
            <consortium name="The Broad Institute Genome Sequencing Center for Infectious Disease"/>
            <person name="Wu L."/>
            <person name="Ma J."/>
        </authorList>
    </citation>
    <scope>NUCLEOTIDE SEQUENCE [LARGE SCALE GENOMIC DNA]</scope>
    <source>
        <strain evidence="6">JCM 17069</strain>
    </source>
</reference>
<dbReference type="InterPro" id="IPR016195">
    <property type="entry name" value="Pol/histidinol_Pase-like"/>
</dbReference>
<comment type="catalytic activity">
    <reaction evidence="4">
        <text>O-phospho-L-tyrosyl-[protein] + H2O = L-tyrosyl-[protein] + phosphate</text>
        <dbReference type="Rhea" id="RHEA:10684"/>
        <dbReference type="Rhea" id="RHEA-COMP:10136"/>
        <dbReference type="Rhea" id="RHEA-COMP:20101"/>
        <dbReference type="ChEBI" id="CHEBI:15377"/>
        <dbReference type="ChEBI" id="CHEBI:43474"/>
        <dbReference type="ChEBI" id="CHEBI:46858"/>
        <dbReference type="ChEBI" id="CHEBI:61978"/>
        <dbReference type="EC" id="3.1.3.48"/>
    </reaction>
</comment>
<dbReference type="RefSeq" id="WP_344816813.1">
    <property type="nucleotide sequence ID" value="NZ_BAABCT010000006.1"/>
</dbReference>
<comment type="similarity">
    <text evidence="1">Belongs to the metallo-dependent hydrolases superfamily. CpsB/CapC family.</text>
</comment>
<dbReference type="SUPFAM" id="SSF89550">
    <property type="entry name" value="PHP domain-like"/>
    <property type="match status" value="1"/>
</dbReference>
<comment type="caution">
    <text evidence="5">The sequence shown here is derived from an EMBL/GenBank/DDBJ whole genome shotgun (WGS) entry which is preliminary data.</text>
</comment>
<dbReference type="EC" id="3.1.3.48" evidence="2"/>
<evidence type="ECO:0000256" key="3">
    <source>
        <dbReference type="ARBA" id="ARBA00022801"/>
    </source>
</evidence>
<sequence length="246" mass="28671">MFFFNKKSTYLKDIIPNDYTDIHSHLLPGIDDGSKDIEDTLTLINELKKLGFCNFITTPHVMEHVWENSKTKIENTLATTLSRLKDNSIDNSFKTAAEYMLDDNFRKLFQEEKLLTLKENFVLVEMSYINAPLQLYNIIFDLQVAGYKPVLAHPERYNFYHNNLQEYKKLKHAGCLFQINLLSSVGYYGPMVAKTADYLLKNNMIDFVGSDVHHMKHVESFNKKIVLKNLDPLKEAFQNNVFFKPQ</sequence>
<dbReference type="PIRSF" id="PIRSF016557">
    <property type="entry name" value="Caps_synth_CpsB"/>
    <property type="match status" value="1"/>
</dbReference>
<evidence type="ECO:0000256" key="4">
    <source>
        <dbReference type="ARBA" id="ARBA00051722"/>
    </source>
</evidence>
<dbReference type="InterPro" id="IPR016667">
    <property type="entry name" value="Caps_polysacc_synth_CpsB/CapC"/>
</dbReference>
<name>A0ABP7VWQ9_9FLAO</name>
<dbReference type="EMBL" id="BAABCT010000006">
    <property type="protein sequence ID" value="GAA4076230.1"/>
    <property type="molecule type" value="Genomic_DNA"/>
</dbReference>
<dbReference type="PANTHER" id="PTHR39181">
    <property type="entry name" value="TYROSINE-PROTEIN PHOSPHATASE YWQE"/>
    <property type="match status" value="1"/>
</dbReference>
<dbReference type="Gene3D" id="3.20.20.140">
    <property type="entry name" value="Metal-dependent hydrolases"/>
    <property type="match status" value="1"/>
</dbReference>
<evidence type="ECO:0000313" key="6">
    <source>
        <dbReference type="Proteomes" id="UP001500367"/>
    </source>
</evidence>
<protein>
    <recommendedName>
        <fullName evidence="2">protein-tyrosine-phosphatase</fullName>
        <ecNumber evidence="2">3.1.3.48</ecNumber>
    </recommendedName>
</protein>